<feature type="compositionally biased region" description="Polar residues" evidence="2">
    <location>
        <begin position="26"/>
        <end position="35"/>
    </location>
</feature>
<accession>A0A316AZ59</accession>
<protein>
    <submittedName>
        <fullName evidence="3">Short-subunit dehydrogenase</fullName>
    </submittedName>
</protein>
<dbReference type="Gene3D" id="3.40.50.720">
    <property type="entry name" value="NAD(P)-binding Rossmann-like Domain"/>
    <property type="match status" value="1"/>
</dbReference>
<gene>
    <name evidence="3" type="ORF">BXY45_103192</name>
</gene>
<dbReference type="InterPro" id="IPR036291">
    <property type="entry name" value="NAD(P)-bd_dom_sf"/>
</dbReference>
<dbReference type="PRINTS" id="PR00081">
    <property type="entry name" value="GDHRDH"/>
</dbReference>
<evidence type="ECO:0000313" key="3">
    <source>
        <dbReference type="EMBL" id="PWJ55517.1"/>
    </source>
</evidence>
<feature type="compositionally biased region" description="Basic and acidic residues" evidence="2">
    <location>
        <begin position="1"/>
        <end position="12"/>
    </location>
</feature>
<evidence type="ECO:0000313" key="4">
    <source>
        <dbReference type="Proteomes" id="UP000245469"/>
    </source>
</evidence>
<dbReference type="Pfam" id="PF00106">
    <property type="entry name" value="adh_short"/>
    <property type="match status" value="1"/>
</dbReference>
<keyword evidence="1" id="KW-0560">Oxidoreductase</keyword>
<evidence type="ECO:0000256" key="1">
    <source>
        <dbReference type="ARBA" id="ARBA00023002"/>
    </source>
</evidence>
<dbReference type="EMBL" id="QGDQ01000003">
    <property type="protein sequence ID" value="PWJ55517.1"/>
    <property type="molecule type" value="Genomic_DNA"/>
</dbReference>
<dbReference type="PANTHER" id="PTHR43157:SF31">
    <property type="entry name" value="PHOSPHATIDYLINOSITOL-GLYCAN BIOSYNTHESIS CLASS F PROTEIN"/>
    <property type="match status" value="1"/>
</dbReference>
<dbReference type="AlphaFoldDB" id="A0A316AZ59"/>
<feature type="region of interest" description="Disordered" evidence="2">
    <location>
        <begin position="1"/>
        <end position="41"/>
    </location>
</feature>
<comment type="caution">
    <text evidence="3">The sequence shown here is derived from an EMBL/GenBank/DDBJ whole genome shotgun (WGS) entry which is preliminary data.</text>
</comment>
<dbReference type="SUPFAM" id="SSF51735">
    <property type="entry name" value="NAD(P)-binding Rossmann-fold domains"/>
    <property type="match status" value="1"/>
</dbReference>
<evidence type="ECO:0000256" key="2">
    <source>
        <dbReference type="SAM" id="MobiDB-lite"/>
    </source>
</evidence>
<sequence length="317" mass="33234">MRGRSEGLRDGPEMAELAGSADPGEVSSTPSTRSAPTGGALPRLEGRTVVISGASSGIGAAAARRFAAAGATVVPLGRDPQRTGALAAELGVEPVLADFTRLDDVRRAASEVLDRCEHIDVLANNAGGTFGQRTTTVDGHEKTFQVNHLATFLLTALLRERIEATPGARVITTSSRANAFGRVDLDDLDSTAGAYRSFKVYGTTKLENILFTRELSRRLGGTATASCFHPGVVGTAFGADSPLFRLLYSPPLSRVFTITAEEGAAPLLALATRSDPETVDGAYLDRFAPGRPNRQADDVALARGLWERSAAMVGVPA</sequence>
<keyword evidence="4" id="KW-1185">Reference proteome</keyword>
<dbReference type="GO" id="GO:0016491">
    <property type="term" value="F:oxidoreductase activity"/>
    <property type="evidence" value="ECO:0007669"/>
    <property type="project" value="UniProtKB-KW"/>
</dbReference>
<dbReference type="InterPro" id="IPR002347">
    <property type="entry name" value="SDR_fam"/>
</dbReference>
<reference evidence="3 4" key="1">
    <citation type="submission" date="2018-03" db="EMBL/GenBank/DDBJ databases">
        <title>Genomic Encyclopedia of Archaeal and Bacterial Type Strains, Phase II (KMG-II): from individual species to whole genera.</title>
        <authorList>
            <person name="Goeker M."/>
        </authorList>
    </citation>
    <scope>NUCLEOTIDE SEQUENCE [LARGE SCALE GENOMIC DNA]</scope>
    <source>
        <strain evidence="3 4">DSM 44889</strain>
    </source>
</reference>
<proteinExistence type="predicted"/>
<dbReference type="Proteomes" id="UP000245469">
    <property type="component" value="Unassembled WGS sequence"/>
</dbReference>
<organism evidence="3 4">
    <name type="scientific">Quadrisphaera granulorum</name>
    <dbReference type="NCBI Taxonomy" id="317664"/>
    <lineage>
        <taxon>Bacteria</taxon>
        <taxon>Bacillati</taxon>
        <taxon>Actinomycetota</taxon>
        <taxon>Actinomycetes</taxon>
        <taxon>Kineosporiales</taxon>
        <taxon>Kineosporiaceae</taxon>
        <taxon>Quadrisphaera</taxon>
    </lineage>
</organism>
<dbReference type="PANTHER" id="PTHR43157">
    <property type="entry name" value="PHOSPHATIDYLINOSITOL-GLYCAN BIOSYNTHESIS CLASS F PROTEIN-RELATED"/>
    <property type="match status" value="1"/>
</dbReference>
<name>A0A316AZ59_9ACTN</name>